<dbReference type="SUPFAM" id="SSF81296">
    <property type="entry name" value="E set domains"/>
    <property type="match status" value="1"/>
</dbReference>
<feature type="compositionally biased region" description="Basic and acidic residues" evidence="7">
    <location>
        <begin position="232"/>
        <end position="244"/>
    </location>
</feature>
<dbReference type="InterPro" id="IPR008967">
    <property type="entry name" value="p53-like_TF_DNA-bd_sf"/>
</dbReference>
<dbReference type="Gene3D" id="2.60.40.1450">
    <property type="entry name" value="LAG1, DNA binding domain"/>
    <property type="match status" value="1"/>
</dbReference>
<gene>
    <name evidence="10" type="primary">ABSGL_03226.1 scaffold 4278</name>
</gene>
<dbReference type="AlphaFoldDB" id="A0A168LZ37"/>
<evidence type="ECO:0008006" key="12">
    <source>
        <dbReference type="Google" id="ProtNLM"/>
    </source>
</evidence>
<evidence type="ECO:0000313" key="11">
    <source>
        <dbReference type="Proteomes" id="UP000078561"/>
    </source>
</evidence>
<feature type="region of interest" description="Disordered" evidence="7">
    <location>
        <begin position="493"/>
        <end position="517"/>
    </location>
</feature>
<feature type="domain" description="Beta-trefoil DNA-binding" evidence="9">
    <location>
        <begin position="468"/>
        <end position="714"/>
    </location>
</feature>
<dbReference type="Pfam" id="PF09270">
    <property type="entry name" value="BTD"/>
    <property type="match status" value="1"/>
</dbReference>
<feature type="compositionally biased region" description="Polar residues" evidence="7">
    <location>
        <begin position="1"/>
        <end position="12"/>
    </location>
</feature>
<dbReference type="SUPFAM" id="SSF110217">
    <property type="entry name" value="DNA-binding protein LAG-1 (CSL)"/>
    <property type="match status" value="1"/>
</dbReference>
<dbReference type="FunFam" id="2.60.40.1450:FF:000003">
    <property type="entry name" value="Related to J kappa-recombination signal binding protein"/>
    <property type="match status" value="1"/>
</dbReference>
<dbReference type="Pfam" id="PF09271">
    <property type="entry name" value="LAG1-DNAbind"/>
    <property type="match status" value="1"/>
</dbReference>
<dbReference type="PANTHER" id="PTHR10665">
    <property type="entry name" value="RECOMBINING BINDING PROTEIN SUPPRESSOR OF HAIRLESS"/>
    <property type="match status" value="1"/>
</dbReference>
<feature type="region of interest" description="Disordered" evidence="7">
    <location>
        <begin position="546"/>
        <end position="568"/>
    </location>
</feature>
<dbReference type="Pfam" id="PF20144">
    <property type="entry name" value="TIG_SUH"/>
    <property type="match status" value="1"/>
</dbReference>
<feature type="compositionally biased region" description="Low complexity" evidence="7">
    <location>
        <begin position="342"/>
        <end position="356"/>
    </location>
</feature>
<dbReference type="SMART" id="SM01268">
    <property type="entry name" value="BTD"/>
    <property type="match status" value="1"/>
</dbReference>
<protein>
    <recommendedName>
        <fullName evidence="12">LAG1-DNAbind-domain-containing protein</fullName>
    </recommendedName>
</protein>
<feature type="compositionally biased region" description="Low complexity" evidence="7">
    <location>
        <begin position="206"/>
        <end position="221"/>
    </location>
</feature>
<comment type="subcellular location">
    <subcellularLocation>
        <location evidence="1">Nucleus</location>
    </subcellularLocation>
</comment>
<dbReference type="InterPro" id="IPR038007">
    <property type="entry name" value="RBP-Jkappa_IPT"/>
</dbReference>
<dbReference type="InterPro" id="IPR036358">
    <property type="entry name" value="BTD_sf"/>
</dbReference>
<dbReference type="GO" id="GO:0000978">
    <property type="term" value="F:RNA polymerase II cis-regulatory region sequence-specific DNA binding"/>
    <property type="evidence" value="ECO:0007669"/>
    <property type="project" value="InterPro"/>
</dbReference>
<feature type="region of interest" description="Disordered" evidence="7">
    <location>
        <begin position="206"/>
        <end position="251"/>
    </location>
</feature>
<dbReference type="SMART" id="SM01267">
    <property type="entry name" value="LAG1_DNAbind"/>
    <property type="match status" value="1"/>
</dbReference>
<sequence length="820" mass="89940">MSQGFIDNTNEEASFHPHSMDNNIKSDSNSNSNNKSLSSLDLDSILKSILQPTSNTLHDTFPHQPDPTAGGGQSNASSRRHSVALGELDLHGIDPSWFDQPAYPVDDLNFTTAMAHLQQYSQQQQQQEQEHYHFPPHRRAMSMQQPDHFISFNQHHHQPKDTQAEFHPPSSFVSTPSTNDMIMNLDMFHPPASNDIVTPSWLLSATPSTTNDSTTSSSSSPPLQPSACTINDEPKNKRQKKDSVTESIGLEPLPFLKQEDTILLHHHHHQHHSLHHKIPPSGPPLMTPDNLRSFVQRYISERYGERTVILLTSRVAQKSYGTEKRFLCPPPTTILSGAWRLPTSSPTSTSSNTSTTAGIQPRLSIQISGEATQQTGTLEWSTPPPPVLPSTLSSAYEGGFLHSSSSTIGKCVSKHLHINDADEKRKRVQVLVNIQLSNNENIGTFASKGIKVISKPSKKRQSLKNIDLCIHHGTTISLFNRIRSQTVSTKYLGVSSQPTSSSSSSSSASSFSPSSSSASNCCFVARTNVWDPFVIWIVDPLRTQQPSSTYQDSNNNSTTHYHPPPPAMALHHQGKEQLAVHYNQPIVLQCLTTGLVSPIMTIRKVDKGSLALSGRMVAGNEALGDPVSQLHKVAFEIQQQQQQPSVTSPLPSNPRNIFLACLNDVVGRHKCLTPPRPVRQDSRRRSTTPSDPAAAAESLQGASFEQDVSDAAVWTIVGTDTVRFTFAVPAATQGCYLRPDIAPFPMVNSVSQGDATLCLWGESFTPALTAYIGDLALATEFKSPEALVCVIPSGLSVKKQPILLVRQDGVIYQTNHTWNK</sequence>
<feature type="region of interest" description="Disordered" evidence="7">
    <location>
        <begin position="1"/>
        <end position="35"/>
    </location>
</feature>
<dbReference type="InterPro" id="IPR015350">
    <property type="entry name" value="Beta-trefoil_DNA-bd_dom"/>
</dbReference>
<feature type="compositionally biased region" description="Low complexity" evidence="7">
    <location>
        <begin position="495"/>
        <end position="517"/>
    </location>
</feature>
<dbReference type="Gene3D" id="2.60.40.10">
    <property type="entry name" value="Immunoglobulins"/>
    <property type="match status" value="1"/>
</dbReference>
<dbReference type="OMA" id="ACTINDE"/>
<proteinExistence type="inferred from homology"/>
<keyword evidence="11" id="KW-1185">Reference proteome</keyword>
<dbReference type="InterPro" id="IPR037095">
    <property type="entry name" value="RBP-J/Cbf11_DNA-bd_sf"/>
</dbReference>
<keyword evidence="4" id="KW-0238">DNA-binding</keyword>
<feature type="region of interest" description="Disordered" evidence="7">
    <location>
        <begin position="338"/>
        <end position="361"/>
    </location>
</feature>
<dbReference type="SUPFAM" id="SSF49417">
    <property type="entry name" value="p53-like transcription factors"/>
    <property type="match status" value="1"/>
</dbReference>
<dbReference type="InterPro" id="IPR013783">
    <property type="entry name" value="Ig-like_fold"/>
</dbReference>
<dbReference type="InterPro" id="IPR015351">
    <property type="entry name" value="RBP-J/Cbf11/Cbf12_DNA-bd"/>
</dbReference>
<dbReference type="GO" id="GO:0001228">
    <property type="term" value="F:DNA-binding transcription activator activity, RNA polymerase II-specific"/>
    <property type="evidence" value="ECO:0007669"/>
    <property type="project" value="InterPro"/>
</dbReference>
<name>A0A168LZ37_ABSGL</name>
<dbReference type="Proteomes" id="UP000078561">
    <property type="component" value="Unassembled WGS sequence"/>
</dbReference>
<feature type="compositionally biased region" description="Polar residues" evidence="7">
    <location>
        <begin position="546"/>
        <end position="560"/>
    </location>
</feature>
<dbReference type="GO" id="GO:0005634">
    <property type="term" value="C:nucleus"/>
    <property type="evidence" value="ECO:0007669"/>
    <property type="project" value="UniProtKB-SubCell"/>
</dbReference>
<accession>A0A168LZ37</accession>
<feature type="compositionally biased region" description="Low complexity" evidence="7">
    <location>
        <begin position="22"/>
        <end position="35"/>
    </location>
</feature>
<evidence type="ECO:0000256" key="3">
    <source>
        <dbReference type="ARBA" id="ARBA00023015"/>
    </source>
</evidence>
<keyword evidence="3" id="KW-0805">Transcription regulation</keyword>
<evidence type="ECO:0000256" key="5">
    <source>
        <dbReference type="ARBA" id="ARBA00023163"/>
    </source>
</evidence>
<feature type="region of interest" description="Disordered" evidence="7">
    <location>
        <begin position="55"/>
        <end position="79"/>
    </location>
</feature>
<dbReference type="InParanoid" id="A0A168LZ37"/>
<keyword evidence="6" id="KW-0539">Nucleus</keyword>
<evidence type="ECO:0000313" key="10">
    <source>
        <dbReference type="EMBL" id="SAL97718.1"/>
    </source>
</evidence>
<dbReference type="EMBL" id="LT551908">
    <property type="protein sequence ID" value="SAL97718.1"/>
    <property type="molecule type" value="Genomic_DNA"/>
</dbReference>
<dbReference type="STRING" id="4829.A0A168LZ37"/>
<reference evidence="10" key="1">
    <citation type="submission" date="2016-04" db="EMBL/GenBank/DDBJ databases">
        <authorList>
            <person name="Evans L.H."/>
            <person name="Alamgir A."/>
            <person name="Owens N."/>
            <person name="Weber N.D."/>
            <person name="Virtaneva K."/>
            <person name="Barbian K."/>
            <person name="Babar A."/>
            <person name="Rosenke K."/>
        </authorList>
    </citation>
    <scope>NUCLEOTIDE SEQUENCE [LARGE SCALE GENOMIC DNA]</scope>
    <source>
        <strain evidence="10">CBS 101.48</strain>
    </source>
</reference>
<dbReference type="InterPro" id="IPR040159">
    <property type="entry name" value="CLS_fam"/>
</dbReference>
<evidence type="ECO:0000256" key="1">
    <source>
        <dbReference type="ARBA" id="ARBA00004123"/>
    </source>
</evidence>
<evidence type="ECO:0000259" key="8">
    <source>
        <dbReference type="SMART" id="SM01267"/>
    </source>
</evidence>
<evidence type="ECO:0000256" key="7">
    <source>
        <dbReference type="SAM" id="MobiDB-lite"/>
    </source>
</evidence>
<feature type="domain" description="RBP-J/Cbf11/Cbf12 DNA binding" evidence="8">
    <location>
        <begin position="307"/>
        <end position="467"/>
    </location>
</feature>
<organism evidence="10">
    <name type="scientific">Absidia glauca</name>
    <name type="common">Pin mould</name>
    <dbReference type="NCBI Taxonomy" id="4829"/>
    <lineage>
        <taxon>Eukaryota</taxon>
        <taxon>Fungi</taxon>
        <taxon>Fungi incertae sedis</taxon>
        <taxon>Mucoromycota</taxon>
        <taxon>Mucoromycotina</taxon>
        <taxon>Mucoromycetes</taxon>
        <taxon>Mucorales</taxon>
        <taxon>Cunninghamellaceae</taxon>
        <taxon>Absidia</taxon>
    </lineage>
</organism>
<evidence type="ECO:0000256" key="6">
    <source>
        <dbReference type="ARBA" id="ARBA00023242"/>
    </source>
</evidence>
<comment type="similarity">
    <text evidence="2">Belongs to the Su(H) family.</text>
</comment>
<dbReference type="InterPro" id="IPR014756">
    <property type="entry name" value="Ig_E-set"/>
</dbReference>
<evidence type="ECO:0000256" key="4">
    <source>
        <dbReference type="ARBA" id="ARBA00023125"/>
    </source>
</evidence>
<feature type="region of interest" description="Disordered" evidence="7">
    <location>
        <begin position="672"/>
        <end position="702"/>
    </location>
</feature>
<evidence type="ECO:0000256" key="2">
    <source>
        <dbReference type="ARBA" id="ARBA00009704"/>
    </source>
</evidence>
<keyword evidence="5" id="KW-0804">Transcription</keyword>
<evidence type="ECO:0000259" key="9">
    <source>
        <dbReference type="SMART" id="SM01268"/>
    </source>
</evidence>
<dbReference type="OrthoDB" id="5600360at2759"/>